<dbReference type="PROSITE" id="PS50835">
    <property type="entry name" value="IG_LIKE"/>
    <property type="match status" value="1"/>
</dbReference>
<dbReference type="SUPFAM" id="SSF48726">
    <property type="entry name" value="Immunoglobulin"/>
    <property type="match status" value="2"/>
</dbReference>
<dbReference type="Ensembl" id="ENSSSUT00005028100.1">
    <property type="protein sequence ID" value="ENSSSUP00005024545.1"/>
    <property type="gene ID" value="ENSSSUG00005015969.1"/>
</dbReference>
<dbReference type="InterPro" id="IPR036179">
    <property type="entry name" value="Ig-like_dom_sf"/>
</dbReference>
<protein>
    <recommendedName>
        <fullName evidence="6">Ig-like domain-containing protein</fullName>
    </recommendedName>
</protein>
<evidence type="ECO:0000313" key="7">
    <source>
        <dbReference type="Ensembl" id="ENSSSUP00005024545.1"/>
    </source>
</evidence>
<keyword evidence="5" id="KW-0393">Immunoglobulin domain</keyword>
<name>A0A673UTM0_SURSU</name>
<proteinExistence type="predicted"/>
<dbReference type="Gene3D" id="2.60.40.10">
    <property type="entry name" value="Immunoglobulins"/>
    <property type="match status" value="2"/>
</dbReference>
<dbReference type="InterPro" id="IPR007110">
    <property type="entry name" value="Ig-like_dom"/>
</dbReference>
<accession>A0A673UTM0</accession>
<keyword evidence="2" id="KW-0677">Repeat</keyword>
<evidence type="ECO:0000256" key="4">
    <source>
        <dbReference type="ARBA" id="ARBA00023180"/>
    </source>
</evidence>
<dbReference type="AlphaFoldDB" id="A0A673UTM0"/>
<reference evidence="7" key="3">
    <citation type="submission" date="2025-09" db="UniProtKB">
        <authorList>
            <consortium name="Ensembl"/>
        </authorList>
    </citation>
    <scope>IDENTIFICATION</scope>
</reference>
<dbReference type="InterPro" id="IPR003598">
    <property type="entry name" value="Ig_sub2"/>
</dbReference>
<dbReference type="Proteomes" id="UP000472268">
    <property type="component" value="Chromosome 16"/>
</dbReference>
<dbReference type="FunFam" id="2.60.40.10:FF:000033">
    <property type="entry name" value="Killer cell immunoglobulin-like receptor"/>
    <property type="match status" value="1"/>
</dbReference>
<evidence type="ECO:0000256" key="2">
    <source>
        <dbReference type="ARBA" id="ARBA00022737"/>
    </source>
</evidence>
<dbReference type="GO" id="GO:0002764">
    <property type="term" value="P:immune response-regulating signaling pathway"/>
    <property type="evidence" value="ECO:0007669"/>
    <property type="project" value="TreeGrafter"/>
</dbReference>
<gene>
    <name evidence="7" type="primary">LOC115280040</name>
</gene>
<dbReference type="FunFam" id="2.60.40.10:FF:000049">
    <property type="entry name" value="Leukocyte immunoglobulin-like receptor subfamily B member 1"/>
    <property type="match status" value="1"/>
</dbReference>
<organism evidence="7 8">
    <name type="scientific">Suricata suricatta</name>
    <name type="common">Meerkat</name>
    <dbReference type="NCBI Taxonomy" id="37032"/>
    <lineage>
        <taxon>Eukaryota</taxon>
        <taxon>Metazoa</taxon>
        <taxon>Chordata</taxon>
        <taxon>Craniata</taxon>
        <taxon>Vertebrata</taxon>
        <taxon>Euteleostomi</taxon>
        <taxon>Mammalia</taxon>
        <taxon>Eutheria</taxon>
        <taxon>Laurasiatheria</taxon>
        <taxon>Carnivora</taxon>
        <taxon>Feliformia</taxon>
        <taxon>Herpestidae</taxon>
        <taxon>Suricata</taxon>
    </lineage>
</organism>
<evidence type="ECO:0000259" key="6">
    <source>
        <dbReference type="PROSITE" id="PS50835"/>
    </source>
</evidence>
<keyword evidence="4" id="KW-0325">Glycoprotein</keyword>
<keyword evidence="8" id="KW-1185">Reference proteome</keyword>
<sequence length="437" mass="47355">MFLMVCYGSHRKPTQGTNQSHARWVLGQEAGTGRERDPQGLVSTAAPGEGLRSHGQTVLLQGCALAKEAGSLTVSIPSVTPYLSCAPHAPHPFSFLKGGPESRPGHQIPPPICFLPEPLPKPSLRAWPSSVAPPRSNVTLQCRSPTKDVHFTLRKGNIPLPFAQPPASTEGLAEFLLTDLRTSQAGKYTCEVHRGGLPSMKSPPSDAVLLLVTGDFSKPSLQAHRRGVVTAGDNVTLQCQRPGYDFRRVMFALLKAGEAAPIQTQVSVGKTDFSLWTVTAGDSGNYSCVYFQTEAPFWASEPSDPLEVRVRDSTERKSPEGAETGLAPALLRNLKNWGQAISLGKKAVDEASQASRAEEAHGVTYAELDIRALNEGPSSRTEQPPETCVYLTLKTQPGERLEPGNQELLTRDGWWRDPFPPISNEGLFPSSKNSFFK</sequence>
<dbReference type="SMART" id="SM00408">
    <property type="entry name" value="IGc2"/>
    <property type="match status" value="2"/>
</dbReference>
<reference evidence="7" key="2">
    <citation type="submission" date="2025-08" db="UniProtKB">
        <authorList>
            <consortium name="Ensembl"/>
        </authorList>
    </citation>
    <scope>IDENTIFICATION</scope>
</reference>
<dbReference type="InterPro" id="IPR013783">
    <property type="entry name" value="Ig-like_fold"/>
</dbReference>
<evidence type="ECO:0000256" key="5">
    <source>
        <dbReference type="ARBA" id="ARBA00023319"/>
    </source>
</evidence>
<dbReference type="Pfam" id="PF13895">
    <property type="entry name" value="Ig_2"/>
    <property type="match status" value="2"/>
</dbReference>
<dbReference type="InterPro" id="IPR050412">
    <property type="entry name" value="Ig-like_Receptors_ImmuneReg"/>
</dbReference>
<keyword evidence="3" id="KW-1015">Disulfide bond</keyword>
<evidence type="ECO:0000256" key="1">
    <source>
        <dbReference type="ARBA" id="ARBA00022729"/>
    </source>
</evidence>
<dbReference type="PANTHER" id="PTHR11738:SF157">
    <property type="entry name" value="T-CELL-INTERACTING, ACTIVATING RECEPTOR ON MYELOID CELLS PROTEIN 1"/>
    <property type="match status" value="1"/>
</dbReference>
<dbReference type="InterPro" id="IPR003599">
    <property type="entry name" value="Ig_sub"/>
</dbReference>
<dbReference type="GO" id="GO:0005886">
    <property type="term" value="C:plasma membrane"/>
    <property type="evidence" value="ECO:0007669"/>
    <property type="project" value="TreeGrafter"/>
</dbReference>
<dbReference type="SMART" id="SM00409">
    <property type="entry name" value="IG"/>
    <property type="match status" value="2"/>
</dbReference>
<feature type="domain" description="Ig-like" evidence="6">
    <location>
        <begin position="219"/>
        <end position="288"/>
    </location>
</feature>
<evidence type="ECO:0000313" key="8">
    <source>
        <dbReference type="Proteomes" id="UP000472268"/>
    </source>
</evidence>
<dbReference type="PANTHER" id="PTHR11738">
    <property type="entry name" value="MHC CLASS I NK CELL RECEPTOR"/>
    <property type="match status" value="1"/>
</dbReference>
<reference evidence="7 8" key="1">
    <citation type="submission" date="2019-05" db="EMBL/GenBank/DDBJ databases">
        <title>A Chromosome-scale Meerkat (S. suricatta) Genome Assembly.</title>
        <authorList>
            <person name="Dudchenko O."/>
            <person name="Lieberman Aiden E."/>
            <person name="Tung J."/>
            <person name="Barreiro L.B."/>
            <person name="Clutton-Brock T.H."/>
        </authorList>
    </citation>
    <scope>NUCLEOTIDE SEQUENCE [LARGE SCALE GENOMIC DNA]</scope>
</reference>
<keyword evidence="1" id="KW-0732">Signal</keyword>
<evidence type="ECO:0000256" key="3">
    <source>
        <dbReference type="ARBA" id="ARBA00023157"/>
    </source>
</evidence>